<comment type="caution">
    <text evidence="7">The sequence shown here is derived from an EMBL/GenBank/DDBJ whole genome shotgun (WGS) entry which is preliminary data.</text>
</comment>
<evidence type="ECO:0000256" key="4">
    <source>
        <dbReference type="ARBA" id="ARBA00023136"/>
    </source>
</evidence>
<reference evidence="7" key="1">
    <citation type="submission" date="2021-07" db="EMBL/GenBank/DDBJ databases">
        <title>Aureisphaera sp. CAU 1614 isolated from sea sediment.</title>
        <authorList>
            <person name="Kim W."/>
        </authorList>
    </citation>
    <scope>NUCLEOTIDE SEQUENCE</scope>
    <source>
        <strain evidence="7">CAU 1614</strain>
    </source>
</reference>
<evidence type="ECO:0000256" key="3">
    <source>
        <dbReference type="ARBA" id="ARBA00022737"/>
    </source>
</evidence>
<protein>
    <recommendedName>
        <fullName evidence="6">Disease resistance R13L4/SHOC-2-like LRR domain-containing protein</fullName>
    </recommendedName>
</protein>
<evidence type="ECO:0000256" key="5">
    <source>
        <dbReference type="SAM" id="SignalP"/>
    </source>
</evidence>
<keyword evidence="3" id="KW-0677">Repeat</keyword>
<dbReference type="RefSeq" id="WP_219051910.1">
    <property type="nucleotide sequence ID" value="NZ_JAHWDP010000002.1"/>
</dbReference>
<evidence type="ECO:0000256" key="2">
    <source>
        <dbReference type="ARBA" id="ARBA00022729"/>
    </source>
</evidence>
<dbReference type="Proteomes" id="UP001138686">
    <property type="component" value="Unassembled WGS sequence"/>
</dbReference>
<dbReference type="FunFam" id="3.80.10.10:FF:000400">
    <property type="entry name" value="Nuclear pore complex protein NUP107"/>
    <property type="match status" value="1"/>
</dbReference>
<organism evidence="7 8">
    <name type="scientific">Halomarinibacterium sedimenti</name>
    <dbReference type="NCBI Taxonomy" id="2857106"/>
    <lineage>
        <taxon>Bacteria</taxon>
        <taxon>Pseudomonadati</taxon>
        <taxon>Bacteroidota</taxon>
        <taxon>Flavobacteriia</taxon>
        <taxon>Flavobacteriales</taxon>
        <taxon>Flavobacteriaceae</taxon>
        <taxon>Halomarinibacterium</taxon>
    </lineage>
</organism>
<evidence type="ECO:0000256" key="1">
    <source>
        <dbReference type="ARBA" id="ARBA00004370"/>
    </source>
</evidence>
<dbReference type="AlphaFoldDB" id="A0A9X1FNA2"/>
<dbReference type="Pfam" id="PF23598">
    <property type="entry name" value="LRR_14"/>
    <property type="match status" value="1"/>
</dbReference>
<evidence type="ECO:0000313" key="7">
    <source>
        <dbReference type="EMBL" id="MBW2937485.1"/>
    </source>
</evidence>
<name>A0A9X1FNA2_9FLAO</name>
<feature type="domain" description="Disease resistance R13L4/SHOC-2-like LRR" evidence="6">
    <location>
        <begin position="80"/>
        <end position="193"/>
    </location>
</feature>
<evidence type="ECO:0000259" key="6">
    <source>
        <dbReference type="Pfam" id="PF23598"/>
    </source>
</evidence>
<dbReference type="GO" id="GO:0030313">
    <property type="term" value="C:cell envelope"/>
    <property type="evidence" value="ECO:0007669"/>
    <property type="project" value="UniProtKB-SubCell"/>
</dbReference>
<gene>
    <name evidence="7" type="ORF">KXJ69_05170</name>
</gene>
<dbReference type="PANTHER" id="PTHR48060">
    <property type="entry name" value="DNA DAMAGE-REPAIR/TOLERATION PROTEIN DRT100"/>
    <property type="match status" value="1"/>
</dbReference>
<feature type="chain" id="PRO_5040902367" description="Disease resistance R13L4/SHOC-2-like LRR domain-containing protein" evidence="5">
    <location>
        <begin position="20"/>
        <end position="235"/>
    </location>
</feature>
<dbReference type="GO" id="GO:0016020">
    <property type="term" value="C:membrane"/>
    <property type="evidence" value="ECO:0007669"/>
    <property type="project" value="UniProtKB-SubCell"/>
</dbReference>
<dbReference type="EMBL" id="JAHWDP010000002">
    <property type="protein sequence ID" value="MBW2937485.1"/>
    <property type="molecule type" value="Genomic_DNA"/>
</dbReference>
<accession>A0A9X1FNA2</accession>
<evidence type="ECO:0000313" key="8">
    <source>
        <dbReference type="Proteomes" id="UP001138686"/>
    </source>
</evidence>
<sequence>MKKLTLTIYLLLISVSLFAQIPESELNALKDLYQSTQGDQWKLSWPMNEPVTHWEGVTITNNHVTEVRMLFNNLNGEIPSSINQLNHLKVLELSFNNISGELPESLGDIKTLEVLALNGNFIKGGIPASFGNLINLKLLHLSSNELSGEIPSTINNLQNLEVFNVFQNNLSGDLPLELSRSRILREFIVAKNNFKNTSQISKILLSHSAVVYLDENKLHTTGKPVIAVEGSDDGN</sequence>
<keyword evidence="4" id="KW-0472">Membrane</keyword>
<feature type="signal peptide" evidence="5">
    <location>
        <begin position="1"/>
        <end position="19"/>
    </location>
</feature>
<keyword evidence="8" id="KW-1185">Reference proteome</keyword>
<dbReference type="InterPro" id="IPR053211">
    <property type="entry name" value="DNA_repair-toleration"/>
</dbReference>
<dbReference type="InterPro" id="IPR055414">
    <property type="entry name" value="LRR_R13L4/SHOC2-like"/>
</dbReference>
<comment type="subcellular location">
    <subcellularLocation>
        <location evidence="1">Membrane</location>
    </subcellularLocation>
</comment>
<keyword evidence="2 5" id="KW-0732">Signal</keyword>
<dbReference type="PANTHER" id="PTHR48060:SF21">
    <property type="entry name" value="L DOMAIN-LIKE PROTEIN"/>
    <property type="match status" value="1"/>
</dbReference>
<proteinExistence type="predicted"/>